<evidence type="ECO:0000256" key="1">
    <source>
        <dbReference type="ARBA" id="ARBA00022801"/>
    </source>
</evidence>
<dbReference type="GO" id="GO:0005524">
    <property type="term" value="F:ATP binding"/>
    <property type="evidence" value="ECO:0007669"/>
    <property type="project" value="InterPro"/>
</dbReference>
<sequence length="581" mass="65375">MYEDRRPKRVRVSRTIVVDGMTVLRANNYDLEEGERSVWAQELGEAPEAVAEEAAPPVARTVAPRPVKPRVPTADDVARGAMRDRIKREMEERAPRRAAFAARHGTALRAFGAEIPEAPTVTSLNHADVAPPPEMTATLRPHQVEGLRWLVRMHDDGVSQILGDEMGLGKTIQTIALLSYLKFTRKLAGPSLVVCPLSVLASWMVECRKFCPPLRVVKLHSSDVQERERLRRDVLRNPENFDLVCTTYEMAKSPAMATALAGGTWWRYVVLDEGHLVKNENAEISRAVRRFHFGHCLLLTGTPLQNNLHELWALLNLLHPDWLPSSDKFDAAFELNGARAKADPRQLAKAHDLLKPLMLRRLKVDVEKRLPPKVETKIMCPLTRAQAFWYKRLLLRWDADALDELERAAEAGGAADRKRGAWQKLQSLLMQLRKCCNHPYLFEGADPTPGVTDEALVQASGKLRTLDRLLDRLLKSGHRVVIFSQYTGTLDVIDDVLRYREIRYCRLDGGTNRVQRTVDINAYNAPGSRIPVFIMSTRAGGLGINLQTADTCILYDSDWNPQADLQARETTTTRVASPLTH</sequence>
<feature type="domain" description="Helicase ATP-binding" evidence="2">
    <location>
        <begin position="151"/>
        <end position="321"/>
    </location>
</feature>
<dbReference type="GO" id="GO:0016787">
    <property type="term" value="F:hydrolase activity"/>
    <property type="evidence" value="ECO:0007669"/>
    <property type="project" value="UniProtKB-KW"/>
</dbReference>
<evidence type="ECO:0000259" key="2">
    <source>
        <dbReference type="PROSITE" id="PS51192"/>
    </source>
</evidence>
<protein>
    <submittedName>
        <fullName evidence="4">Uncharacterized protein</fullName>
    </submittedName>
</protein>
<dbReference type="PROSITE" id="PS51192">
    <property type="entry name" value="HELICASE_ATP_BIND_1"/>
    <property type="match status" value="1"/>
</dbReference>
<dbReference type="CDD" id="cd18793">
    <property type="entry name" value="SF2_C_SNF"/>
    <property type="match status" value="1"/>
</dbReference>
<dbReference type="PROSITE" id="PS51194">
    <property type="entry name" value="HELICASE_CTER"/>
    <property type="match status" value="1"/>
</dbReference>
<dbReference type="InterPro" id="IPR027417">
    <property type="entry name" value="P-loop_NTPase"/>
</dbReference>
<dbReference type="Pfam" id="PF00176">
    <property type="entry name" value="SNF2-rel_dom"/>
    <property type="match status" value="1"/>
</dbReference>
<feature type="domain" description="Helicase C-terminal" evidence="3">
    <location>
        <begin position="465"/>
        <end position="581"/>
    </location>
</feature>
<comment type="caution">
    <text evidence="4">The sequence shown here is derived from an EMBL/GenBank/DDBJ whole genome shotgun (WGS) entry which is preliminary data.</text>
</comment>
<dbReference type="InterPro" id="IPR049730">
    <property type="entry name" value="SNF2/RAD54-like_C"/>
</dbReference>
<dbReference type="SUPFAM" id="SSF52540">
    <property type="entry name" value="P-loop containing nucleoside triphosphate hydrolases"/>
    <property type="match status" value="2"/>
</dbReference>
<proteinExistence type="predicted"/>
<keyword evidence="5" id="KW-1185">Reference proteome</keyword>
<dbReference type="AlphaFoldDB" id="A0AAD7UPP9"/>
<dbReference type="SMART" id="SM00490">
    <property type="entry name" value="HELICc"/>
    <property type="match status" value="1"/>
</dbReference>
<dbReference type="InterPro" id="IPR038718">
    <property type="entry name" value="SNF2-like_sf"/>
</dbReference>
<dbReference type="SMART" id="SM00487">
    <property type="entry name" value="DEXDc"/>
    <property type="match status" value="1"/>
</dbReference>
<keyword evidence="1" id="KW-0378">Hydrolase</keyword>
<evidence type="ECO:0000313" key="4">
    <source>
        <dbReference type="EMBL" id="KAJ8613507.1"/>
    </source>
</evidence>
<name>A0AAD7UPP9_9STRA</name>
<organism evidence="4 5">
    <name type="scientific">Chrysophaeum taylorii</name>
    <dbReference type="NCBI Taxonomy" id="2483200"/>
    <lineage>
        <taxon>Eukaryota</taxon>
        <taxon>Sar</taxon>
        <taxon>Stramenopiles</taxon>
        <taxon>Ochrophyta</taxon>
        <taxon>Pelagophyceae</taxon>
        <taxon>Pelagomonadales</taxon>
        <taxon>Pelagomonadaceae</taxon>
        <taxon>Chrysophaeum</taxon>
    </lineage>
</organism>
<dbReference type="Gene3D" id="3.40.50.10810">
    <property type="entry name" value="Tandem AAA-ATPase domain"/>
    <property type="match status" value="1"/>
</dbReference>
<dbReference type="InterPro" id="IPR014001">
    <property type="entry name" value="Helicase_ATP-bd"/>
</dbReference>
<dbReference type="InterPro" id="IPR000330">
    <property type="entry name" value="SNF2_N"/>
</dbReference>
<dbReference type="InterPro" id="IPR001650">
    <property type="entry name" value="Helicase_C-like"/>
</dbReference>
<evidence type="ECO:0000313" key="5">
    <source>
        <dbReference type="Proteomes" id="UP001230188"/>
    </source>
</evidence>
<dbReference type="Pfam" id="PF00271">
    <property type="entry name" value="Helicase_C"/>
    <property type="match status" value="1"/>
</dbReference>
<dbReference type="EMBL" id="JAQMWT010000028">
    <property type="protein sequence ID" value="KAJ8613507.1"/>
    <property type="molecule type" value="Genomic_DNA"/>
</dbReference>
<dbReference type="Proteomes" id="UP001230188">
    <property type="component" value="Unassembled WGS sequence"/>
</dbReference>
<reference evidence="4" key="1">
    <citation type="submission" date="2023-01" db="EMBL/GenBank/DDBJ databases">
        <title>Metagenome sequencing of chrysophaentin producing Chrysophaeum taylorii.</title>
        <authorList>
            <person name="Davison J."/>
            <person name="Bewley C."/>
        </authorList>
    </citation>
    <scope>NUCLEOTIDE SEQUENCE</scope>
    <source>
        <strain evidence="4">NIES-1699</strain>
    </source>
</reference>
<accession>A0AAD7UPP9</accession>
<dbReference type="Gene3D" id="3.40.50.300">
    <property type="entry name" value="P-loop containing nucleotide triphosphate hydrolases"/>
    <property type="match status" value="1"/>
</dbReference>
<gene>
    <name evidence="4" type="ORF">CTAYLR_002183</name>
</gene>
<evidence type="ECO:0000259" key="3">
    <source>
        <dbReference type="PROSITE" id="PS51194"/>
    </source>
</evidence>
<dbReference type="PANTHER" id="PTHR10799">
    <property type="entry name" value="SNF2/RAD54 HELICASE FAMILY"/>
    <property type="match status" value="1"/>
</dbReference>